<keyword evidence="3" id="KW-1185">Reference proteome</keyword>
<dbReference type="InterPro" id="IPR028956">
    <property type="entry name" value="Imm51"/>
</dbReference>
<evidence type="ECO:0000256" key="1">
    <source>
        <dbReference type="SAM" id="MobiDB-lite"/>
    </source>
</evidence>
<dbReference type="Proteomes" id="UP001221686">
    <property type="component" value="Unassembled WGS sequence"/>
</dbReference>
<feature type="compositionally biased region" description="Basic residues" evidence="1">
    <location>
        <begin position="159"/>
        <end position="170"/>
    </location>
</feature>
<evidence type="ECO:0000313" key="3">
    <source>
        <dbReference type="Proteomes" id="UP001221686"/>
    </source>
</evidence>
<protein>
    <submittedName>
        <fullName evidence="2">Imm51 family immunity protein</fullName>
    </submittedName>
</protein>
<comment type="caution">
    <text evidence="2">The sequence shown here is derived from an EMBL/GenBank/DDBJ whole genome shotgun (WGS) entry which is preliminary data.</text>
</comment>
<dbReference type="Pfam" id="PF15595">
    <property type="entry name" value="Imm51"/>
    <property type="match status" value="1"/>
</dbReference>
<dbReference type="RefSeq" id="WP_272084672.1">
    <property type="nucleotide sequence ID" value="NZ_JAQNDL010000001.1"/>
</dbReference>
<gene>
    <name evidence="2" type="ORF">POL25_04940</name>
</gene>
<accession>A0ABT5DSS0</accession>
<sequence length="279" mass="30212">MAKTGANPHKDRLFALLDIAEAIRRESADELALAFYAELRALAGEHPTAAAVRSLETDFLVEWNEGAGPEVEAFWRKVGEANIDLQRRRDIVAETFARGRVATMEEYCTIEDAFEALQTCGKVSDEQANLLNEMLDAFADAPENGALFGHAPSPAKPSKPSKKAKAPKAKKLAAGQLVEVGPNQYRYDYVGSALTPMLQKKGYQGGGESWAGIARGVMALEAPELEAEFRFDPEAGCLALWATAAAPLRVVDALLARVESDAGLRKRALARAEADRVIE</sequence>
<name>A0ABT5DSS0_9BACT</name>
<feature type="region of interest" description="Disordered" evidence="1">
    <location>
        <begin position="146"/>
        <end position="170"/>
    </location>
</feature>
<proteinExistence type="predicted"/>
<organism evidence="2 3">
    <name type="scientific">Nannocystis bainbridge</name>
    <dbReference type="NCBI Taxonomy" id="2995303"/>
    <lineage>
        <taxon>Bacteria</taxon>
        <taxon>Pseudomonadati</taxon>
        <taxon>Myxococcota</taxon>
        <taxon>Polyangia</taxon>
        <taxon>Nannocystales</taxon>
        <taxon>Nannocystaceae</taxon>
        <taxon>Nannocystis</taxon>
    </lineage>
</organism>
<evidence type="ECO:0000313" key="2">
    <source>
        <dbReference type="EMBL" id="MDC0716225.1"/>
    </source>
</evidence>
<reference evidence="2 3" key="1">
    <citation type="submission" date="2022-11" db="EMBL/GenBank/DDBJ databases">
        <title>Minimal conservation of predation-associated metabolite biosynthetic gene clusters underscores biosynthetic potential of Myxococcota including descriptions for ten novel species: Archangium lansinium sp. nov., Myxococcus landrumus sp. nov., Nannocystis bai.</title>
        <authorList>
            <person name="Ahearne A."/>
            <person name="Stevens C."/>
            <person name="Dowd S."/>
        </authorList>
    </citation>
    <scope>NUCLEOTIDE SEQUENCE [LARGE SCALE GENOMIC DNA]</scope>
    <source>
        <strain evidence="2 3">BB15-2</strain>
    </source>
</reference>
<dbReference type="EMBL" id="JAQNDL010000001">
    <property type="protein sequence ID" value="MDC0716225.1"/>
    <property type="molecule type" value="Genomic_DNA"/>
</dbReference>